<dbReference type="Proteomes" id="UP001179280">
    <property type="component" value="Unassembled WGS sequence"/>
</dbReference>
<comment type="caution">
    <text evidence="1">The sequence shown here is derived from an EMBL/GenBank/DDBJ whole genome shotgun (WGS) entry which is preliminary data.</text>
</comment>
<keyword evidence="2" id="KW-1185">Reference proteome</keyword>
<organism evidence="1 2">
    <name type="scientific">Shouchella xiaoxiensis</name>
    <dbReference type="NCBI Taxonomy" id="766895"/>
    <lineage>
        <taxon>Bacteria</taxon>
        <taxon>Bacillati</taxon>
        <taxon>Bacillota</taxon>
        <taxon>Bacilli</taxon>
        <taxon>Bacillales</taxon>
        <taxon>Bacillaceae</taxon>
        <taxon>Shouchella</taxon>
    </lineage>
</organism>
<dbReference type="RefSeq" id="WP_204465336.1">
    <property type="nucleotide sequence ID" value="NZ_JAFBCV010000003.1"/>
</dbReference>
<protein>
    <submittedName>
        <fullName evidence="1">Uncharacterized protein</fullName>
    </submittedName>
</protein>
<sequence>MKQIFKTNSVILNGSKQEILYLLKQTALTHEYVSEWLQSTNARSTRPNYLKRIK</sequence>
<reference evidence="1" key="1">
    <citation type="submission" date="2021-01" db="EMBL/GenBank/DDBJ databases">
        <title>Genomic Encyclopedia of Type Strains, Phase IV (KMG-IV): sequencing the most valuable type-strain genomes for metagenomic binning, comparative biology and taxonomic classification.</title>
        <authorList>
            <person name="Goeker M."/>
        </authorList>
    </citation>
    <scope>NUCLEOTIDE SEQUENCE</scope>
    <source>
        <strain evidence="1">DSM 21943</strain>
    </source>
</reference>
<proteinExistence type="predicted"/>
<gene>
    <name evidence="1" type="ORF">JOC54_001436</name>
</gene>
<evidence type="ECO:0000313" key="2">
    <source>
        <dbReference type="Proteomes" id="UP001179280"/>
    </source>
</evidence>
<accession>A0ABS2SSI2</accession>
<evidence type="ECO:0000313" key="1">
    <source>
        <dbReference type="EMBL" id="MBM7838205.1"/>
    </source>
</evidence>
<dbReference type="EMBL" id="JAFBCV010000003">
    <property type="protein sequence ID" value="MBM7838205.1"/>
    <property type="molecule type" value="Genomic_DNA"/>
</dbReference>
<name>A0ABS2SSI2_9BACI</name>